<accession>A0ABW4YUH2</accession>
<evidence type="ECO:0000256" key="1">
    <source>
        <dbReference type="ARBA" id="ARBA00022723"/>
    </source>
</evidence>
<evidence type="ECO:0000313" key="3">
    <source>
        <dbReference type="EMBL" id="MFD2139787.1"/>
    </source>
</evidence>
<dbReference type="EMBL" id="JBHUHD010000001">
    <property type="protein sequence ID" value="MFD2139787.1"/>
    <property type="molecule type" value="Genomic_DNA"/>
</dbReference>
<comment type="caution">
    <text evidence="3">The sequence shown here is derived from an EMBL/GenBank/DDBJ whole genome shotgun (WGS) entry which is preliminary data.</text>
</comment>
<dbReference type="Gene3D" id="3.90.850.10">
    <property type="entry name" value="Fumarylacetoacetase-like, C-terminal domain"/>
    <property type="match status" value="1"/>
</dbReference>
<keyword evidence="4" id="KW-1185">Reference proteome</keyword>
<evidence type="ECO:0000259" key="2">
    <source>
        <dbReference type="Pfam" id="PF01557"/>
    </source>
</evidence>
<sequence length="286" mass="31032">MKFATYVHQGKESVGLVDAEAGRVYRVDVADMVELIARYDEIAPSIRRNGNGAELSEVKLLAPVPRPRRNIFCVGKNYRDHAKEFANSGYEAGAVKGAEIDDYPAVFTKPGTCVIGPGDTVDTHPRVTSAVDYEVELTIVIGKGGRDISRTEAHRHIFGYTIINDVTARDRQKNHRQWFLGKALDTFCPMGPWIATADEVDAENLQVRTWVNGELRQDANTSDLIFDIPGLIETISAGTTLEPGDLIATGTPAGVGLGFNPPKFLKAGDNVTMTISGIGTLSNPFA</sequence>
<name>A0ABW4YUH2_9HYPH</name>
<feature type="domain" description="Fumarylacetoacetase-like C-terminal" evidence="2">
    <location>
        <begin position="71"/>
        <end position="285"/>
    </location>
</feature>
<proteinExistence type="predicted"/>
<keyword evidence="1" id="KW-0479">Metal-binding</keyword>
<dbReference type="Pfam" id="PF01557">
    <property type="entry name" value="FAA_hydrolase"/>
    <property type="match status" value="1"/>
</dbReference>
<dbReference type="PANTHER" id="PTHR11820:SF7">
    <property type="entry name" value="ACYLPYRUVASE FAHD1, MITOCHONDRIAL"/>
    <property type="match status" value="1"/>
</dbReference>
<dbReference type="Proteomes" id="UP001597299">
    <property type="component" value="Unassembled WGS sequence"/>
</dbReference>
<dbReference type="PANTHER" id="PTHR11820">
    <property type="entry name" value="ACYLPYRUVASE"/>
    <property type="match status" value="1"/>
</dbReference>
<gene>
    <name evidence="3" type="ORF">ACFSNC_05210</name>
</gene>
<evidence type="ECO:0000313" key="4">
    <source>
        <dbReference type="Proteomes" id="UP001597299"/>
    </source>
</evidence>
<organism evidence="3 4">
    <name type="scientific">Ancylobacter oerskovii</name>
    <dbReference type="NCBI Taxonomy" id="459519"/>
    <lineage>
        <taxon>Bacteria</taxon>
        <taxon>Pseudomonadati</taxon>
        <taxon>Pseudomonadota</taxon>
        <taxon>Alphaproteobacteria</taxon>
        <taxon>Hyphomicrobiales</taxon>
        <taxon>Xanthobacteraceae</taxon>
        <taxon>Ancylobacter</taxon>
    </lineage>
</organism>
<protein>
    <submittedName>
        <fullName evidence="3">Fumarylacetoacetate hydrolase family protein</fullName>
    </submittedName>
</protein>
<dbReference type="SUPFAM" id="SSF56529">
    <property type="entry name" value="FAH"/>
    <property type="match status" value="1"/>
</dbReference>
<keyword evidence="3" id="KW-0378">Hydrolase</keyword>
<reference evidence="4" key="1">
    <citation type="journal article" date="2019" name="Int. J. Syst. Evol. Microbiol.">
        <title>The Global Catalogue of Microorganisms (GCM) 10K type strain sequencing project: providing services to taxonomists for standard genome sequencing and annotation.</title>
        <authorList>
            <consortium name="The Broad Institute Genomics Platform"/>
            <consortium name="The Broad Institute Genome Sequencing Center for Infectious Disease"/>
            <person name="Wu L."/>
            <person name="Ma J."/>
        </authorList>
    </citation>
    <scope>NUCLEOTIDE SEQUENCE [LARGE SCALE GENOMIC DNA]</scope>
    <source>
        <strain evidence="4">CCM 7435</strain>
    </source>
</reference>
<dbReference type="RefSeq" id="WP_213352419.1">
    <property type="nucleotide sequence ID" value="NZ_JAHBGB010000023.1"/>
</dbReference>
<dbReference type="InterPro" id="IPR036663">
    <property type="entry name" value="Fumarylacetoacetase_C_sf"/>
</dbReference>
<dbReference type="InterPro" id="IPR011234">
    <property type="entry name" value="Fumarylacetoacetase-like_C"/>
</dbReference>
<dbReference type="GO" id="GO:0016787">
    <property type="term" value="F:hydrolase activity"/>
    <property type="evidence" value="ECO:0007669"/>
    <property type="project" value="UniProtKB-KW"/>
</dbReference>